<comment type="catalytic activity">
    <reaction evidence="1">
        <text>inosine + phosphate = alpha-D-ribose 1-phosphate + hypoxanthine</text>
        <dbReference type="Rhea" id="RHEA:27646"/>
        <dbReference type="ChEBI" id="CHEBI:17368"/>
        <dbReference type="ChEBI" id="CHEBI:17596"/>
        <dbReference type="ChEBI" id="CHEBI:43474"/>
        <dbReference type="ChEBI" id="CHEBI:57720"/>
        <dbReference type="EC" id="2.4.2.1"/>
    </reaction>
    <physiologicalReaction direction="left-to-right" evidence="1">
        <dbReference type="Rhea" id="RHEA:27647"/>
    </physiologicalReaction>
</comment>
<evidence type="ECO:0000256" key="4">
    <source>
        <dbReference type="ARBA" id="ARBA00022679"/>
    </source>
</evidence>
<comment type="similarity">
    <text evidence="3">Belongs to the purine nucleoside phosphorylase YfiH/LACC1 family.</text>
</comment>
<evidence type="ECO:0000256" key="10">
    <source>
        <dbReference type="ARBA" id="ARBA00049893"/>
    </source>
</evidence>
<dbReference type="InterPro" id="IPR011324">
    <property type="entry name" value="Cytotoxic_necrot_fac-like_cat"/>
</dbReference>
<keyword evidence="7" id="KW-0862">Zinc</keyword>
<evidence type="ECO:0000256" key="9">
    <source>
        <dbReference type="ARBA" id="ARBA00048968"/>
    </source>
</evidence>
<keyword evidence="4" id="KW-0808">Transferase</keyword>
<comment type="catalytic activity">
    <reaction evidence="9">
        <text>adenosine + phosphate = alpha-D-ribose 1-phosphate + adenine</text>
        <dbReference type="Rhea" id="RHEA:27642"/>
        <dbReference type="ChEBI" id="CHEBI:16335"/>
        <dbReference type="ChEBI" id="CHEBI:16708"/>
        <dbReference type="ChEBI" id="CHEBI:43474"/>
        <dbReference type="ChEBI" id="CHEBI:57720"/>
        <dbReference type="EC" id="2.4.2.1"/>
    </reaction>
    <physiologicalReaction direction="left-to-right" evidence="9">
        <dbReference type="Rhea" id="RHEA:27643"/>
    </physiologicalReaction>
</comment>
<dbReference type="PANTHER" id="PTHR30616">
    <property type="entry name" value="UNCHARACTERIZED PROTEIN YFIH"/>
    <property type="match status" value="1"/>
</dbReference>
<sequence length="265" mass="27999">MRAVVRGFTDRNGGVSEGPFRSLNLSWSTGDDPGRVQQNRRRAARLVGWPEDLPVHTARQVHGRDVVRVTSSRGPERGSPGGRPASPDRWSDAGTGDILVITRPGQAAAVLVADCAPVLLWEPSGKAAVAAHAGWRGLAAGVVQAAVRAACEAASCSPEQLQARVGPAIRACCYRVGGEVIRAVGRAVAGDGPQDDTGWVRREGESLFLDVPEAVRAALIRSGVPPERCGLDGRCTACHPELFYSYRRDGPRTGRMAGIIGILEG</sequence>
<dbReference type="EMBL" id="CP141615">
    <property type="protein sequence ID" value="WRP18606.1"/>
    <property type="molecule type" value="Genomic_DNA"/>
</dbReference>
<organism evidence="12 13">
    <name type="scientific">Carboxydichorda subterranea</name>
    <dbReference type="NCBI Taxonomy" id="3109565"/>
    <lineage>
        <taxon>Bacteria</taxon>
        <taxon>Bacillati</taxon>
        <taxon>Bacillota</taxon>
        <taxon>Limnochordia</taxon>
        <taxon>Limnochordales</taxon>
        <taxon>Geochordaceae</taxon>
        <taxon>Carboxydichorda</taxon>
    </lineage>
</organism>
<evidence type="ECO:0000313" key="12">
    <source>
        <dbReference type="EMBL" id="WRP18606.1"/>
    </source>
</evidence>
<proteinExistence type="inferred from homology"/>
<comment type="catalytic activity">
    <reaction evidence="10">
        <text>S-methyl-5'-thioadenosine + phosphate = 5-(methylsulfanyl)-alpha-D-ribose 1-phosphate + adenine</text>
        <dbReference type="Rhea" id="RHEA:11852"/>
        <dbReference type="ChEBI" id="CHEBI:16708"/>
        <dbReference type="ChEBI" id="CHEBI:17509"/>
        <dbReference type="ChEBI" id="CHEBI:43474"/>
        <dbReference type="ChEBI" id="CHEBI:58533"/>
        <dbReference type="EC" id="2.4.2.28"/>
    </reaction>
    <physiologicalReaction direction="left-to-right" evidence="10">
        <dbReference type="Rhea" id="RHEA:11853"/>
    </physiologicalReaction>
</comment>
<evidence type="ECO:0000256" key="5">
    <source>
        <dbReference type="ARBA" id="ARBA00022723"/>
    </source>
</evidence>
<keyword evidence="5" id="KW-0479">Metal-binding</keyword>
<evidence type="ECO:0000256" key="7">
    <source>
        <dbReference type="ARBA" id="ARBA00022833"/>
    </source>
</evidence>
<accession>A0ABZ1C1G4</accession>
<protein>
    <submittedName>
        <fullName evidence="12">Polyphenol oxidase family protein</fullName>
    </submittedName>
</protein>
<evidence type="ECO:0000256" key="1">
    <source>
        <dbReference type="ARBA" id="ARBA00000553"/>
    </source>
</evidence>
<evidence type="ECO:0000256" key="6">
    <source>
        <dbReference type="ARBA" id="ARBA00022801"/>
    </source>
</evidence>
<evidence type="ECO:0000256" key="3">
    <source>
        <dbReference type="ARBA" id="ARBA00007353"/>
    </source>
</evidence>
<comment type="catalytic activity">
    <reaction evidence="8">
        <text>adenosine + H2O + H(+) = inosine + NH4(+)</text>
        <dbReference type="Rhea" id="RHEA:24408"/>
        <dbReference type="ChEBI" id="CHEBI:15377"/>
        <dbReference type="ChEBI" id="CHEBI:15378"/>
        <dbReference type="ChEBI" id="CHEBI:16335"/>
        <dbReference type="ChEBI" id="CHEBI:17596"/>
        <dbReference type="ChEBI" id="CHEBI:28938"/>
        <dbReference type="EC" id="3.5.4.4"/>
    </reaction>
    <physiologicalReaction direction="left-to-right" evidence="8">
        <dbReference type="Rhea" id="RHEA:24409"/>
    </physiologicalReaction>
</comment>
<evidence type="ECO:0000256" key="2">
    <source>
        <dbReference type="ARBA" id="ARBA00003215"/>
    </source>
</evidence>
<evidence type="ECO:0000256" key="8">
    <source>
        <dbReference type="ARBA" id="ARBA00047989"/>
    </source>
</evidence>
<dbReference type="Pfam" id="PF02578">
    <property type="entry name" value="Cu-oxidase_4"/>
    <property type="match status" value="1"/>
</dbReference>
<dbReference type="InterPro" id="IPR003730">
    <property type="entry name" value="Cu_polyphenol_OxRdtase"/>
</dbReference>
<gene>
    <name evidence="12" type="ORF">U7230_06290</name>
</gene>
<dbReference type="InterPro" id="IPR038371">
    <property type="entry name" value="Cu_polyphenol_OxRdtase_sf"/>
</dbReference>
<dbReference type="Proteomes" id="UP001332192">
    <property type="component" value="Chromosome"/>
</dbReference>
<evidence type="ECO:0000313" key="13">
    <source>
        <dbReference type="Proteomes" id="UP001332192"/>
    </source>
</evidence>
<reference evidence="12 13" key="1">
    <citation type="journal article" date="2024" name="Front. Microbiol.">
        <title>Novel thermophilic genera Geochorda gen. nov. and Carboxydochorda gen. nov. from the deep terrestrial subsurface reveal the ecophysiological diversity in the class Limnochordia.</title>
        <authorList>
            <person name="Karnachuk O.V."/>
            <person name="Lukina A.P."/>
            <person name="Avakyan M.R."/>
            <person name="Kadnikov V.V."/>
            <person name="Begmatov S."/>
            <person name="Beletsky A.V."/>
            <person name="Vlasova K.G."/>
            <person name="Novikov A.A."/>
            <person name="Shcherbakova V.A."/>
            <person name="Mardanov A.V."/>
            <person name="Ravin N.V."/>
        </authorList>
    </citation>
    <scope>NUCLEOTIDE SEQUENCE [LARGE SCALE GENOMIC DNA]</scope>
    <source>
        <strain evidence="12 13">L945</strain>
    </source>
</reference>
<keyword evidence="6" id="KW-0378">Hydrolase</keyword>
<name>A0ABZ1C1G4_9FIRM</name>
<dbReference type="RefSeq" id="WP_324717879.1">
    <property type="nucleotide sequence ID" value="NZ_CP141615.1"/>
</dbReference>
<comment type="function">
    <text evidence="2">Purine nucleoside enzyme that catalyzes the phosphorolysis of adenosine and inosine nucleosides, yielding D-ribose 1-phosphate and the respective free bases, adenine and hypoxanthine. Also catalyzes the phosphorolysis of S-methyl-5'-thioadenosine into adenine and S-methyl-5-thio-alpha-D-ribose 1-phosphate. Also has adenosine deaminase activity.</text>
</comment>
<dbReference type="SUPFAM" id="SSF64438">
    <property type="entry name" value="CNF1/YfiH-like putative cysteine hydrolases"/>
    <property type="match status" value="1"/>
</dbReference>
<dbReference type="CDD" id="cd16833">
    <property type="entry name" value="YfiH"/>
    <property type="match status" value="1"/>
</dbReference>
<dbReference type="PANTHER" id="PTHR30616:SF2">
    <property type="entry name" value="PURINE NUCLEOSIDE PHOSPHORYLASE LACC1"/>
    <property type="match status" value="1"/>
</dbReference>
<keyword evidence="13" id="KW-1185">Reference proteome</keyword>
<feature type="region of interest" description="Disordered" evidence="11">
    <location>
        <begin position="60"/>
        <end position="92"/>
    </location>
</feature>
<dbReference type="Gene3D" id="3.60.140.10">
    <property type="entry name" value="CNF1/YfiH-like putative cysteine hydrolases"/>
    <property type="match status" value="1"/>
</dbReference>
<evidence type="ECO:0000256" key="11">
    <source>
        <dbReference type="SAM" id="MobiDB-lite"/>
    </source>
</evidence>